<reference evidence="2 4" key="1">
    <citation type="journal article" date="2013" name="Curr. Biol.">
        <title>Shared signatures of parasitism and phylogenomics unite Cryptomycota and microsporidia.</title>
        <authorList>
            <person name="James T.Y."/>
            <person name="Pelin A."/>
            <person name="Bonen L."/>
            <person name="Ahrendt S."/>
            <person name="Sain D."/>
            <person name="Corradi N."/>
            <person name="Stajich J.E."/>
        </authorList>
    </citation>
    <scope>NUCLEOTIDE SEQUENCE [LARGE SCALE GENOMIC DNA]</scope>
    <source>
        <strain evidence="2 4">CSF55</strain>
        <strain evidence="2 4">CSF55</strain>
    </source>
</reference>
<dbReference type="EMBL" id="ML005395">
    <property type="protein sequence ID" value="RKP18686.1"/>
    <property type="molecule type" value="Genomic_DNA"/>
</dbReference>
<dbReference type="AlphaFoldDB" id="A0A075B200"/>
<dbReference type="HOGENOM" id="CLU_516947_0_0_1"/>
<keyword evidence="1" id="KW-0732">Signal</keyword>
<feature type="signal peptide" evidence="1">
    <location>
        <begin position="1"/>
        <end position="19"/>
    </location>
</feature>
<reference evidence="5" key="2">
    <citation type="journal article" date="2018" name="Nat. Microbiol.">
        <title>Leveraging single-cell genomics to expand the fungal tree of life.</title>
        <authorList>
            <person name="Ahrendt S.R."/>
            <person name="Quandt C.A."/>
            <person name="Ciobanu D."/>
            <person name="Clum A."/>
            <person name="Salamov A."/>
            <person name="Andreopoulos B."/>
            <person name="Cheng J.F."/>
            <person name="Woyke T."/>
            <person name="Pelin A."/>
            <person name="Henrissat B."/>
            <person name="Reynolds N.K."/>
            <person name="Benny G.L."/>
            <person name="Smith M.E."/>
            <person name="James T.Y."/>
            <person name="Grigoriev I.V."/>
        </authorList>
    </citation>
    <scope>NUCLEOTIDE SEQUENCE [LARGE SCALE GENOMIC DNA]</scope>
    <source>
        <strain evidence="5">CSF55</strain>
    </source>
</reference>
<gene>
    <name evidence="2" type="ORF">O9G_002901</name>
    <name evidence="3" type="ORF">ROZALSC1DRAFT_29648</name>
</gene>
<keyword evidence="4" id="KW-1185">Reference proteome</keyword>
<protein>
    <submittedName>
        <fullName evidence="2">Uncharacterized protein</fullName>
    </submittedName>
</protein>
<dbReference type="EMBL" id="KE560565">
    <property type="protein sequence ID" value="EPZ36400.1"/>
    <property type="molecule type" value="Genomic_DNA"/>
</dbReference>
<sequence length="527" mass="61028">MKAIFSLLFIILFITYCAGNTPEWIPRGYRSRYNDKKLSDRDICFILDSSLTKGEDCHFILDDLIYHSVYYHSSGNEEESETFITNLIEKWHPSARLWNIESFFRLIKSQNLVYLLVEKFWILSDHLTLPQLCKLGEHLWLHDNKNFRIVSIVEILQIQDPGCNVNRDAIPSNYTSKQSLDLEADGHSFDGFDVQFSQYRPESTFSYEFNEHASLDTPRESHEHNFLLPDLGSSYFSGVYSRDSSPEYPPSNELSPPKSPISFPSYPPIEDVDVLGYFYTIIVSKEPFSQKWIEKDTLVTFGENILKEMVSIIEKSGFENFDVELIYLLFYNDIFELLTSETIDFVVSKIRSTRWRESISKFISGCNFNVNNCDRYSSLYWSVADCVQKHVPVEANDFLTYIKVELGINGALRPGLFRFMFQHAIFDDIESVSDGMLQEILATFPATKSVETDIVVLLLFENAPIIYNNYLVTFILTHVLSTHHLKLLVTKVAQEWPLFTPNINSYYNLLASKQGKEKADIILKSYQ</sequence>
<feature type="chain" id="PRO_5040560497" evidence="1">
    <location>
        <begin position="20"/>
        <end position="527"/>
    </location>
</feature>
<evidence type="ECO:0000256" key="1">
    <source>
        <dbReference type="SAM" id="SignalP"/>
    </source>
</evidence>
<evidence type="ECO:0000313" key="2">
    <source>
        <dbReference type="EMBL" id="EPZ36400.1"/>
    </source>
</evidence>
<evidence type="ECO:0000313" key="4">
    <source>
        <dbReference type="Proteomes" id="UP000030755"/>
    </source>
</evidence>
<evidence type="ECO:0000313" key="5">
    <source>
        <dbReference type="Proteomes" id="UP000281549"/>
    </source>
</evidence>
<dbReference type="Proteomes" id="UP000281549">
    <property type="component" value="Unassembled WGS sequence"/>
</dbReference>
<proteinExistence type="predicted"/>
<dbReference type="Proteomes" id="UP000030755">
    <property type="component" value="Unassembled WGS sequence"/>
</dbReference>
<name>A0A075B200_ROZAC</name>
<accession>A0A075B200</accession>
<organism evidence="2 4">
    <name type="scientific">Rozella allomycis (strain CSF55)</name>
    <dbReference type="NCBI Taxonomy" id="988480"/>
    <lineage>
        <taxon>Eukaryota</taxon>
        <taxon>Fungi</taxon>
        <taxon>Fungi incertae sedis</taxon>
        <taxon>Cryptomycota</taxon>
        <taxon>Cryptomycota incertae sedis</taxon>
        <taxon>Rozella</taxon>
    </lineage>
</organism>
<evidence type="ECO:0000313" key="3">
    <source>
        <dbReference type="EMBL" id="RKP18686.1"/>
    </source>
</evidence>
<reference evidence="3" key="3">
    <citation type="submission" date="2018-08" db="EMBL/GenBank/DDBJ databases">
        <title>Leveraging single-cell genomics to expand the Fungal Tree of Life.</title>
        <authorList>
            <consortium name="DOE Joint Genome Institute"/>
            <person name="Ahrendt S.R."/>
            <person name="Quandt C.A."/>
            <person name="Ciobanu D."/>
            <person name="Clum A."/>
            <person name="Salamov A."/>
            <person name="Andreopoulos B."/>
            <person name="Cheng J.-F."/>
            <person name="Woyke T."/>
            <person name="Pelin A."/>
            <person name="Henrissat B."/>
            <person name="Reynolds N."/>
            <person name="Benny G.L."/>
            <person name="Smith M.E."/>
            <person name="James T.Y."/>
            <person name="Grigoriev I.V."/>
        </authorList>
    </citation>
    <scope>NUCLEOTIDE SEQUENCE</scope>
    <source>
        <strain evidence="3">CSF55</strain>
    </source>
</reference>